<evidence type="ECO:0000256" key="3">
    <source>
        <dbReference type="ARBA" id="ARBA00022764"/>
    </source>
</evidence>
<comment type="similarity">
    <text evidence="4">Belongs to the LptA family.</text>
</comment>
<dbReference type="GO" id="GO:0009279">
    <property type="term" value="C:cell outer membrane"/>
    <property type="evidence" value="ECO:0007669"/>
    <property type="project" value="TreeGrafter"/>
</dbReference>
<evidence type="ECO:0000259" key="6">
    <source>
        <dbReference type="Pfam" id="PF03968"/>
    </source>
</evidence>
<feature type="domain" description="Organic solvent tolerance-like N-terminal" evidence="6">
    <location>
        <begin position="31"/>
        <end position="143"/>
    </location>
</feature>
<dbReference type="Proteomes" id="UP000070186">
    <property type="component" value="Unassembled WGS sequence"/>
</dbReference>
<organism evidence="7 8">
    <name type="scientific">Dechloromonas denitrificans</name>
    <dbReference type="NCBI Taxonomy" id="281362"/>
    <lineage>
        <taxon>Bacteria</taxon>
        <taxon>Pseudomonadati</taxon>
        <taxon>Pseudomonadota</taxon>
        <taxon>Betaproteobacteria</taxon>
        <taxon>Rhodocyclales</taxon>
        <taxon>Azonexaceae</taxon>
        <taxon>Dechloromonas</taxon>
    </lineage>
</organism>
<name>A0A133XJE0_9RHOO</name>
<dbReference type="PANTHER" id="PTHR36504:SF1">
    <property type="entry name" value="LIPOPOLYSACCHARIDE EXPORT SYSTEM PROTEIN LPTA"/>
    <property type="match status" value="1"/>
</dbReference>
<dbReference type="InterPro" id="IPR052037">
    <property type="entry name" value="LPS_export_LptA"/>
</dbReference>
<feature type="region of interest" description="Disordered" evidence="5">
    <location>
        <begin position="151"/>
        <end position="200"/>
    </location>
</feature>
<evidence type="ECO:0000313" key="7">
    <source>
        <dbReference type="EMBL" id="KXB31016.1"/>
    </source>
</evidence>
<keyword evidence="8" id="KW-1185">Reference proteome</keyword>
<comment type="caution">
    <text evidence="7">The sequence shown here is derived from an EMBL/GenBank/DDBJ whole genome shotgun (WGS) entry which is preliminary data.</text>
</comment>
<keyword evidence="2 4" id="KW-0732">Signal</keyword>
<evidence type="ECO:0000256" key="1">
    <source>
        <dbReference type="ARBA" id="ARBA00022448"/>
    </source>
</evidence>
<proteinExistence type="inferred from homology"/>
<dbReference type="Pfam" id="PF03968">
    <property type="entry name" value="LptD_N"/>
    <property type="match status" value="1"/>
</dbReference>
<dbReference type="InterPro" id="IPR005653">
    <property type="entry name" value="OstA-like_N"/>
</dbReference>
<comment type="subunit">
    <text evidence="4">Component of the lipopolysaccharide transport and assembly complex.</text>
</comment>
<gene>
    <name evidence="4" type="primary">lptA</name>
    <name evidence="7" type="ORF">AT959_09945</name>
</gene>
<sequence length="200" mass="22239" precursor="true">MILRLATLTLCLLAAQPALAERADRDKPMQLEANRVSIDDAKKIQILEGDVVITKGTMVLKADRIVITEDQYGFQKGTAFAGKGGLARFRQKREGRDEYIDGEAERIEYNSNSEIAELFHRAWVRSGEDEVKGDYIWYDAVSEKYLVTAGETRDPKAGPPRVRAVIQPKNKGSEPAQPAVRGERLELKGAPGLNSQPSRE</sequence>
<evidence type="ECO:0000313" key="8">
    <source>
        <dbReference type="Proteomes" id="UP000070186"/>
    </source>
</evidence>
<feature type="chain" id="PRO_5008999421" description="Lipopolysaccharide export system protein LptA" evidence="4">
    <location>
        <begin position="21"/>
        <end position="200"/>
    </location>
</feature>
<evidence type="ECO:0000256" key="5">
    <source>
        <dbReference type="SAM" id="MobiDB-lite"/>
    </source>
</evidence>
<comment type="subcellular location">
    <subcellularLocation>
        <location evidence="4">Periplasm</location>
    </subcellularLocation>
</comment>
<dbReference type="RefSeq" id="WP_066882817.1">
    <property type="nucleotide sequence ID" value="NZ_LODL01000019.1"/>
</dbReference>
<dbReference type="HAMAP" id="MF_01914">
    <property type="entry name" value="LPS_assembly_LptA"/>
    <property type="match status" value="1"/>
</dbReference>
<protein>
    <recommendedName>
        <fullName evidence="4">Lipopolysaccharide export system protein LptA</fullName>
    </recommendedName>
</protein>
<reference evidence="7 8" key="1">
    <citation type="submission" date="2015-12" db="EMBL/GenBank/DDBJ databases">
        <title>Nitrous oxide reduction kinetics distinguish bacteria harboring typical versus atypical NosZ.</title>
        <authorList>
            <person name="Yoon S."/>
            <person name="Nissen S."/>
            <person name="Park D."/>
            <person name="Sanford R.A."/>
            <person name="Loeffler F.E."/>
        </authorList>
    </citation>
    <scope>NUCLEOTIDE SEQUENCE [LARGE SCALE GENOMIC DNA]</scope>
    <source>
        <strain evidence="7 8">ATCC BAA-841</strain>
    </source>
</reference>
<dbReference type="GO" id="GO:0017089">
    <property type="term" value="F:glycolipid transfer activity"/>
    <property type="evidence" value="ECO:0007669"/>
    <property type="project" value="TreeGrafter"/>
</dbReference>
<dbReference type="GO" id="GO:0043165">
    <property type="term" value="P:Gram-negative-bacterium-type cell outer membrane assembly"/>
    <property type="evidence" value="ECO:0007669"/>
    <property type="project" value="UniProtKB-UniRule"/>
</dbReference>
<keyword evidence="1 4" id="KW-0813">Transport</keyword>
<evidence type="ECO:0000256" key="4">
    <source>
        <dbReference type="HAMAP-Rule" id="MF_01914"/>
    </source>
</evidence>
<feature type="signal peptide" evidence="4">
    <location>
        <begin position="1"/>
        <end position="20"/>
    </location>
</feature>
<dbReference type="AlphaFoldDB" id="A0A133XJE0"/>
<dbReference type="GO" id="GO:0015920">
    <property type="term" value="P:lipopolysaccharide transport"/>
    <property type="evidence" value="ECO:0007669"/>
    <property type="project" value="UniProtKB-UniRule"/>
</dbReference>
<dbReference type="GO" id="GO:0001530">
    <property type="term" value="F:lipopolysaccharide binding"/>
    <property type="evidence" value="ECO:0007669"/>
    <property type="project" value="InterPro"/>
</dbReference>
<dbReference type="STRING" id="281362.AT959_09945"/>
<dbReference type="NCBIfam" id="TIGR03002">
    <property type="entry name" value="outer_YhbN_LptA"/>
    <property type="match status" value="1"/>
</dbReference>
<dbReference type="Gene3D" id="2.60.450.10">
    <property type="entry name" value="Lipopolysaccharide (LPS) transport protein A like domain"/>
    <property type="match status" value="1"/>
</dbReference>
<comment type="function">
    <text evidence="4">Involved in the assembly of lipopolysaccharide (LPS). Required for the translocation of LPS from the inner membrane to the outer membrane.</text>
</comment>
<evidence type="ECO:0000256" key="2">
    <source>
        <dbReference type="ARBA" id="ARBA00022729"/>
    </source>
</evidence>
<accession>A0A133XJE0</accession>
<dbReference type="EMBL" id="LODL01000019">
    <property type="protein sequence ID" value="KXB31016.1"/>
    <property type="molecule type" value="Genomic_DNA"/>
</dbReference>
<dbReference type="GO" id="GO:0030288">
    <property type="term" value="C:outer membrane-bounded periplasmic space"/>
    <property type="evidence" value="ECO:0007669"/>
    <property type="project" value="TreeGrafter"/>
</dbReference>
<keyword evidence="3 4" id="KW-0574">Periplasm</keyword>
<dbReference type="InterPro" id="IPR014340">
    <property type="entry name" value="LptA"/>
</dbReference>
<dbReference type="PANTHER" id="PTHR36504">
    <property type="entry name" value="LIPOPOLYSACCHARIDE EXPORT SYSTEM PROTEIN LPTA"/>
    <property type="match status" value="1"/>
</dbReference>